<protein>
    <submittedName>
        <fullName evidence="6">MoxR family ATPase</fullName>
    </submittedName>
</protein>
<proteinExistence type="inferred from homology"/>
<dbReference type="SUPFAM" id="SSF52540">
    <property type="entry name" value="P-loop containing nucleoside triphosphate hydrolases"/>
    <property type="match status" value="1"/>
</dbReference>
<keyword evidence="2" id="KW-0067">ATP-binding</keyword>
<gene>
    <name evidence="6" type="ORF">D7Z54_02070</name>
</gene>
<evidence type="ECO:0000313" key="6">
    <source>
        <dbReference type="EMBL" id="RSL35372.1"/>
    </source>
</evidence>
<dbReference type="Gene3D" id="3.40.50.300">
    <property type="entry name" value="P-loop containing nucleotide triphosphate hydrolases"/>
    <property type="match status" value="1"/>
</dbReference>
<dbReference type="Pfam" id="PF07726">
    <property type="entry name" value="AAA_3"/>
    <property type="match status" value="1"/>
</dbReference>
<keyword evidence="7" id="KW-1185">Reference proteome</keyword>
<dbReference type="OrthoDB" id="9808397at2"/>
<dbReference type="RefSeq" id="WP_125553929.1">
    <property type="nucleotide sequence ID" value="NZ_RBVX01000001.1"/>
</dbReference>
<evidence type="ECO:0000256" key="3">
    <source>
        <dbReference type="ARBA" id="ARBA00061607"/>
    </source>
</evidence>
<evidence type="ECO:0000256" key="1">
    <source>
        <dbReference type="ARBA" id="ARBA00022741"/>
    </source>
</evidence>
<sequence length="323" mass="36797">MEQNQRAAADKLNDVYEELSKVAIGRKKECKLFLMALLSKGHVLLEDMPGMGKTSLVKAFSTILDCEYKRVQCTPDLLPSDVTGVSVYNPKTSEFSFRKGPVFTQILLVDEINRALPRTQSSLLESMEERQISVEGRTYELAEPFMVLATQNPVETEGTFPLPEAQLDRFLIKLRMGYLSPSEEEDMLENLGHDLPFDELSEVLDASTIAAFQEQSKNVYVHPNIRTYIVQLAHQTRNHPLIEMGISPRATKAMYQAAQAWAFLNGRDYVQPDDVKDILPYVWCHRLILTSEASFNQWNAENLLQEEIVKKVKLPEENVERVT</sequence>
<dbReference type="FunFam" id="3.40.50.300:FF:000640">
    <property type="entry name" value="MoxR family ATPase"/>
    <property type="match status" value="1"/>
</dbReference>
<dbReference type="InterPro" id="IPR041628">
    <property type="entry name" value="ChlI/MoxR_AAA_lid"/>
</dbReference>
<organism evidence="6 7">
    <name type="scientific">Salibacterium salarium</name>
    <dbReference type="NCBI Taxonomy" id="284579"/>
    <lineage>
        <taxon>Bacteria</taxon>
        <taxon>Bacillati</taxon>
        <taxon>Bacillota</taxon>
        <taxon>Bacilli</taxon>
        <taxon>Bacillales</taxon>
        <taxon>Bacillaceae</taxon>
    </lineage>
</organism>
<dbReference type="Gene3D" id="1.10.8.80">
    <property type="entry name" value="Magnesium chelatase subunit I, C-Terminal domain"/>
    <property type="match status" value="1"/>
</dbReference>
<comment type="caution">
    <text evidence="6">The sequence shown here is derived from an EMBL/GenBank/DDBJ whole genome shotgun (WGS) entry which is preliminary data.</text>
</comment>
<feature type="domain" description="ChlI/MoxR AAA lid" evidence="5">
    <location>
        <begin position="235"/>
        <end position="306"/>
    </location>
</feature>
<dbReference type="AlphaFoldDB" id="A0A428NAE4"/>
<reference evidence="6 7" key="1">
    <citation type="submission" date="2018-10" db="EMBL/GenBank/DDBJ databases">
        <title>Draft genome sequence of Bacillus salarius IM0101, isolated from a hypersaline soil in Inner Mongolia, China.</title>
        <authorList>
            <person name="Yamprayoonswat W."/>
            <person name="Boonvisut S."/>
            <person name="Jumpathong W."/>
            <person name="Sittihan S."/>
            <person name="Ruangsuj P."/>
            <person name="Wanthongcharoen S."/>
            <person name="Thongpramul N."/>
            <person name="Pimmason S."/>
            <person name="Yu B."/>
            <person name="Yasawong M."/>
        </authorList>
    </citation>
    <scope>NUCLEOTIDE SEQUENCE [LARGE SCALE GENOMIC DNA]</scope>
    <source>
        <strain evidence="6 7">IM0101</strain>
    </source>
</reference>
<dbReference type="Pfam" id="PF17863">
    <property type="entry name" value="AAA_lid_2"/>
    <property type="match status" value="1"/>
</dbReference>
<dbReference type="PANTHER" id="PTHR42759">
    <property type="entry name" value="MOXR FAMILY PROTEIN"/>
    <property type="match status" value="1"/>
</dbReference>
<dbReference type="GO" id="GO:0005524">
    <property type="term" value="F:ATP binding"/>
    <property type="evidence" value="ECO:0007669"/>
    <property type="project" value="UniProtKB-KW"/>
</dbReference>
<dbReference type="EMBL" id="RBVX01000001">
    <property type="protein sequence ID" value="RSL35372.1"/>
    <property type="molecule type" value="Genomic_DNA"/>
</dbReference>
<evidence type="ECO:0000256" key="2">
    <source>
        <dbReference type="ARBA" id="ARBA00022840"/>
    </source>
</evidence>
<dbReference type="PANTHER" id="PTHR42759:SF5">
    <property type="entry name" value="METHANOL DEHYDROGENASE REGULATOR"/>
    <property type="match status" value="1"/>
</dbReference>
<dbReference type="GO" id="GO:0016887">
    <property type="term" value="F:ATP hydrolysis activity"/>
    <property type="evidence" value="ECO:0007669"/>
    <property type="project" value="InterPro"/>
</dbReference>
<evidence type="ECO:0000259" key="5">
    <source>
        <dbReference type="Pfam" id="PF17863"/>
    </source>
</evidence>
<accession>A0A428NAE4</accession>
<dbReference type="InterPro" id="IPR027417">
    <property type="entry name" value="P-loop_NTPase"/>
</dbReference>
<dbReference type="InterPro" id="IPR050764">
    <property type="entry name" value="CbbQ/NirQ/NorQ/GpvN"/>
</dbReference>
<feature type="domain" description="ATPase AAA-3" evidence="4">
    <location>
        <begin position="42"/>
        <end position="172"/>
    </location>
</feature>
<name>A0A428NAE4_9BACI</name>
<dbReference type="PIRSF" id="PIRSF002849">
    <property type="entry name" value="AAA_ATPase_chaperone_MoxR_prd"/>
    <property type="match status" value="1"/>
</dbReference>
<dbReference type="Proteomes" id="UP000275076">
    <property type="component" value="Unassembled WGS sequence"/>
</dbReference>
<keyword evidence="1" id="KW-0547">Nucleotide-binding</keyword>
<evidence type="ECO:0000313" key="7">
    <source>
        <dbReference type="Proteomes" id="UP000275076"/>
    </source>
</evidence>
<comment type="similarity">
    <text evidence="3">Belongs to the MoxR family.</text>
</comment>
<dbReference type="InterPro" id="IPR011703">
    <property type="entry name" value="ATPase_AAA-3"/>
</dbReference>
<evidence type="ECO:0000259" key="4">
    <source>
        <dbReference type="Pfam" id="PF07726"/>
    </source>
</evidence>